<dbReference type="Pfam" id="PF11967">
    <property type="entry name" value="RecO_N"/>
    <property type="match status" value="1"/>
</dbReference>
<gene>
    <name evidence="8" type="primary">recO</name>
    <name evidence="10" type="ORF">FB554_1695</name>
</gene>
<protein>
    <recommendedName>
        <fullName evidence="3 8">DNA repair protein RecO</fullName>
    </recommendedName>
    <alternativeName>
        <fullName evidence="7 8">Recombination protein O</fullName>
    </alternativeName>
</protein>
<comment type="function">
    <text evidence="1 8">Involved in DNA repair and RecF pathway recombination.</text>
</comment>
<dbReference type="PANTHER" id="PTHR33991">
    <property type="entry name" value="DNA REPAIR PROTEIN RECO"/>
    <property type="match status" value="1"/>
</dbReference>
<dbReference type="Gene3D" id="2.40.50.140">
    <property type="entry name" value="Nucleic acid-binding proteins"/>
    <property type="match status" value="1"/>
</dbReference>
<evidence type="ECO:0000256" key="5">
    <source>
        <dbReference type="ARBA" id="ARBA00023172"/>
    </source>
</evidence>
<reference evidence="10 11" key="1">
    <citation type="submission" date="2019-06" db="EMBL/GenBank/DDBJ databases">
        <title>Sequencing the genomes of 1000 actinobacteria strains.</title>
        <authorList>
            <person name="Klenk H.-P."/>
        </authorList>
    </citation>
    <scope>NUCLEOTIDE SEQUENCE [LARGE SCALE GENOMIC DNA]</scope>
    <source>
        <strain evidence="10 11">DSM 24617</strain>
    </source>
</reference>
<dbReference type="SUPFAM" id="SSF57863">
    <property type="entry name" value="ArfGap/RecO-like zinc finger"/>
    <property type="match status" value="1"/>
</dbReference>
<keyword evidence="6 8" id="KW-0234">DNA repair</keyword>
<comment type="caution">
    <text evidence="10">The sequence shown here is derived from an EMBL/GenBank/DDBJ whole genome shotgun (WGS) entry which is preliminary data.</text>
</comment>
<dbReference type="GO" id="GO:0006302">
    <property type="term" value="P:double-strand break repair"/>
    <property type="evidence" value="ECO:0007669"/>
    <property type="project" value="TreeGrafter"/>
</dbReference>
<proteinExistence type="inferred from homology"/>
<comment type="similarity">
    <text evidence="2 8">Belongs to the RecO family.</text>
</comment>
<dbReference type="Pfam" id="PF02565">
    <property type="entry name" value="RecO_C"/>
    <property type="match status" value="1"/>
</dbReference>
<dbReference type="RefSeq" id="WP_142005545.1">
    <property type="nucleotide sequence ID" value="NZ_CAJTBP010000001.1"/>
</dbReference>
<dbReference type="PANTHER" id="PTHR33991:SF1">
    <property type="entry name" value="DNA REPAIR PROTEIN RECO"/>
    <property type="match status" value="1"/>
</dbReference>
<sequence length="257" mass="27081">MALYRDAAIVLRTHKLGEADRIVTMLCRGTGKVRAVAKGVRRTKSKFGARLEPGMVVDLQCYQGRSLDTITQAAMLAPYGEQVAADYSAWTAAAAMLETADRLTEEREPVQRQFTLLAGGLAALAAGRHDSGLVLDSYLLRAMATAGWAPSFRDCAGCGAPGPHRAVNLAAGGAVCPSCRPPGSAAPRPETFVLLGALVAGDWATAVAADPRTRNEASGLVTAYLHWHLERGVRSLRLVDRGTPALPAPPADRAGAR</sequence>
<dbReference type="GO" id="GO:0043590">
    <property type="term" value="C:bacterial nucleoid"/>
    <property type="evidence" value="ECO:0007669"/>
    <property type="project" value="TreeGrafter"/>
</dbReference>
<dbReference type="InterPro" id="IPR022572">
    <property type="entry name" value="DNA_rep/recomb_RecO_N"/>
</dbReference>
<evidence type="ECO:0000256" key="6">
    <source>
        <dbReference type="ARBA" id="ARBA00023204"/>
    </source>
</evidence>
<evidence type="ECO:0000256" key="3">
    <source>
        <dbReference type="ARBA" id="ARBA00021310"/>
    </source>
</evidence>
<evidence type="ECO:0000256" key="1">
    <source>
        <dbReference type="ARBA" id="ARBA00003065"/>
    </source>
</evidence>
<dbReference type="InterPro" id="IPR042242">
    <property type="entry name" value="RecO_C"/>
</dbReference>
<feature type="domain" description="DNA replication/recombination mediator RecO N-terminal" evidence="9">
    <location>
        <begin position="1"/>
        <end position="79"/>
    </location>
</feature>
<dbReference type="EMBL" id="VFOK01000001">
    <property type="protein sequence ID" value="TQL33545.1"/>
    <property type="molecule type" value="Genomic_DNA"/>
</dbReference>
<dbReference type="OrthoDB" id="9812244at2"/>
<dbReference type="SUPFAM" id="SSF50249">
    <property type="entry name" value="Nucleic acid-binding proteins"/>
    <property type="match status" value="1"/>
</dbReference>
<dbReference type="NCBIfam" id="TIGR00613">
    <property type="entry name" value="reco"/>
    <property type="match status" value="1"/>
</dbReference>
<dbReference type="AlphaFoldDB" id="A0A542XCL5"/>
<name>A0A542XCL5_9MICO</name>
<evidence type="ECO:0000256" key="2">
    <source>
        <dbReference type="ARBA" id="ARBA00007452"/>
    </source>
</evidence>
<dbReference type="InterPro" id="IPR037278">
    <property type="entry name" value="ARFGAP/RecO"/>
</dbReference>
<organism evidence="10 11">
    <name type="scientific">Barrientosiimonas humi</name>
    <dbReference type="NCBI Taxonomy" id="999931"/>
    <lineage>
        <taxon>Bacteria</taxon>
        <taxon>Bacillati</taxon>
        <taxon>Actinomycetota</taxon>
        <taxon>Actinomycetes</taxon>
        <taxon>Micrococcales</taxon>
        <taxon>Dermacoccaceae</taxon>
        <taxon>Barrientosiimonas</taxon>
    </lineage>
</organism>
<evidence type="ECO:0000313" key="11">
    <source>
        <dbReference type="Proteomes" id="UP000318336"/>
    </source>
</evidence>
<evidence type="ECO:0000256" key="4">
    <source>
        <dbReference type="ARBA" id="ARBA00022763"/>
    </source>
</evidence>
<keyword evidence="11" id="KW-1185">Reference proteome</keyword>
<dbReference type="InterPro" id="IPR012340">
    <property type="entry name" value="NA-bd_OB-fold"/>
</dbReference>
<dbReference type="Proteomes" id="UP000318336">
    <property type="component" value="Unassembled WGS sequence"/>
</dbReference>
<evidence type="ECO:0000256" key="8">
    <source>
        <dbReference type="HAMAP-Rule" id="MF_00201"/>
    </source>
</evidence>
<keyword evidence="4 8" id="KW-0227">DNA damage</keyword>
<dbReference type="Gene3D" id="1.20.1440.120">
    <property type="entry name" value="Recombination protein O, C-terminal domain"/>
    <property type="match status" value="1"/>
</dbReference>
<dbReference type="GO" id="GO:0006310">
    <property type="term" value="P:DNA recombination"/>
    <property type="evidence" value="ECO:0007669"/>
    <property type="project" value="UniProtKB-UniRule"/>
</dbReference>
<evidence type="ECO:0000313" key="10">
    <source>
        <dbReference type="EMBL" id="TQL33545.1"/>
    </source>
</evidence>
<dbReference type="HAMAP" id="MF_00201">
    <property type="entry name" value="RecO"/>
    <property type="match status" value="1"/>
</dbReference>
<evidence type="ECO:0000259" key="9">
    <source>
        <dbReference type="Pfam" id="PF11967"/>
    </source>
</evidence>
<dbReference type="InterPro" id="IPR003717">
    <property type="entry name" value="RecO"/>
</dbReference>
<evidence type="ECO:0000256" key="7">
    <source>
        <dbReference type="ARBA" id="ARBA00033409"/>
    </source>
</evidence>
<accession>A0A542XCL5</accession>
<keyword evidence="5 8" id="KW-0233">DNA recombination</keyword>